<evidence type="ECO:0000313" key="7">
    <source>
        <dbReference type="Proteomes" id="UP001597343"/>
    </source>
</evidence>
<proteinExistence type="predicted"/>
<organism evidence="6 7">
    <name type="scientific">Tumebacillus lipolyticus</name>
    <dbReference type="NCBI Taxonomy" id="1280370"/>
    <lineage>
        <taxon>Bacteria</taxon>
        <taxon>Bacillati</taxon>
        <taxon>Bacillota</taxon>
        <taxon>Bacilli</taxon>
        <taxon>Bacillales</taxon>
        <taxon>Alicyclobacillaceae</taxon>
        <taxon>Tumebacillus</taxon>
    </lineage>
</organism>
<sequence length="235" mass="26948">MSLTGGQIKRLRHQLEGEITDIRHRLDENDSYGLQQSLEESISELSHYDNHPADIGSEVFERSKDLSLRDADSLRLQEIDDALERMEDGEFGTCAQCGTGIPYLRLEANPAARHCIECQKELDEEDYIRDRPVEEEYLHPGFGRSFLDNEDDYNGFDGEDAWQAVARYGTAATNDENPQSAHPVDNYYEANERIGYVEDIEGFIITDIEGNPVDDPQFVRNDAYRRAWNEANETY</sequence>
<evidence type="ECO:0000259" key="5">
    <source>
        <dbReference type="Pfam" id="PF01258"/>
    </source>
</evidence>
<feature type="zinc finger region" description="dksA C4-type" evidence="4">
    <location>
        <begin position="94"/>
        <end position="118"/>
    </location>
</feature>
<evidence type="ECO:0000313" key="6">
    <source>
        <dbReference type="EMBL" id="MFD2171497.1"/>
    </source>
</evidence>
<comment type="caution">
    <text evidence="6">The sequence shown here is derived from an EMBL/GenBank/DDBJ whole genome shotgun (WGS) entry which is preliminary data.</text>
</comment>
<evidence type="ECO:0000256" key="1">
    <source>
        <dbReference type="ARBA" id="ARBA00022723"/>
    </source>
</evidence>
<accession>A0ABW4ZZT4</accession>
<dbReference type="SUPFAM" id="SSF57716">
    <property type="entry name" value="Glucocorticoid receptor-like (DNA-binding domain)"/>
    <property type="match status" value="1"/>
</dbReference>
<keyword evidence="1" id="KW-0479">Metal-binding</keyword>
<reference evidence="7" key="1">
    <citation type="journal article" date="2019" name="Int. J. Syst. Evol. Microbiol.">
        <title>The Global Catalogue of Microorganisms (GCM) 10K type strain sequencing project: providing services to taxonomists for standard genome sequencing and annotation.</title>
        <authorList>
            <consortium name="The Broad Institute Genomics Platform"/>
            <consortium name="The Broad Institute Genome Sequencing Center for Infectious Disease"/>
            <person name="Wu L."/>
            <person name="Ma J."/>
        </authorList>
    </citation>
    <scope>NUCLEOTIDE SEQUENCE [LARGE SCALE GENOMIC DNA]</scope>
    <source>
        <strain evidence="7">CGMCC 1.13574</strain>
    </source>
</reference>
<evidence type="ECO:0000256" key="3">
    <source>
        <dbReference type="ARBA" id="ARBA00022833"/>
    </source>
</evidence>
<dbReference type="RefSeq" id="WP_386048339.1">
    <property type="nucleotide sequence ID" value="NZ_JBHUIO010000009.1"/>
</dbReference>
<feature type="domain" description="Zinc finger DksA/TraR C4-type" evidence="5">
    <location>
        <begin position="89"/>
        <end position="121"/>
    </location>
</feature>
<dbReference type="PANTHER" id="PTHR33823:SF4">
    <property type="entry name" value="GENERAL STRESS PROTEIN 16O"/>
    <property type="match status" value="1"/>
</dbReference>
<dbReference type="InterPro" id="IPR000962">
    <property type="entry name" value="Znf_DskA_TraR"/>
</dbReference>
<evidence type="ECO:0000256" key="2">
    <source>
        <dbReference type="ARBA" id="ARBA00022771"/>
    </source>
</evidence>
<dbReference type="InterPro" id="IPR014240">
    <property type="entry name" value="YteA"/>
</dbReference>
<dbReference type="PANTHER" id="PTHR33823">
    <property type="entry name" value="RNA POLYMERASE-BINDING TRANSCRIPTION FACTOR DKSA-RELATED"/>
    <property type="match status" value="1"/>
</dbReference>
<keyword evidence="3" id="KW-0862">Zinc</keyword>
<keyword evidence="2" id="KW-0863">Zinc-finger</keyword>
<protein>
    <submittedName>
        <fullName evidence="6">TraR/DksA C4-type zinc finger protein</fullName>
    </submittedName>
</protein>
<name>A0ABW4ZZT4_9BACL</name>
<evidence type="ECO:0000256" key="4">
    <source>
        <dbReference type="PROSITE-ProRule" id="PRU00510"/>
    </source>
</evidence>
<dbReference type="PROSITE" id="PS51128">
    <property type="entry name" value="ZF_DKSA_2"/>
    <property type="match status" value="1"/>
</dbReference>
<dbReference type="InterPro" id="IPR037187">
    <property type="entry name" value="DnaK_N"/>
</dbReference>
<dbReference type="Gene3D" id="1.20.120.910">
    <property type="entry name" value="DksA, coiled-coil domain"/>
    <property type="match status" value="1"/>
</dbReference>
<gene>
    <name evidence="6" type="ORF">ACFSOY_16155</name>
</gene>
<keyword evidence="7" id="KW-1185">Reference proteome</keyword>
<dbReference type="SUPFAM" id="SSF109635">
    <property type="entry name" value="DnaK suppressor protein DksA, alpha-hairpin domain"/>
    <property type="match status" value="1"/>
</dbReference>
<dbReference type="Proteomes" id="UP001597343">
    <property type="component" value="Unassembled WGS sequence"/>
</dbReference>
<dbReference type="EMBL" id="JBHUIO010000009">
    <property type="protein sequence ID" value="MFD2171497.1"/>
    <property type="molecule type" value="Genomic_DNA"/>
</dbReference>
<dbReference type="Pfam" id="PF01258">
    <property type="entry name" value="zf-dskA_traR"/>
    <property type="match status" value="1"/>
</dbReference>
<dbReference type="NCBIfam" id="TIGR02890">
    <property type="entry name" value="bacill_yteA"/>
    <property type="match status" value="1"/>
</dbReference>